<gene>
    <name evidence="1" type="ORF">FM105_01745</name>
</gene>
<organism evidence="1 2">
    <name type="scientific">Brevibacterium yomogidense</name>
    <dbReference type="NCBI Taxonomy" id="946573"/>
    <lineage>
        <taxon>Bacteria</taxon>
        <taxon>Bacillati</taxon>
        <taxon>Actinomycetota</taxon>
        <taxon>Actinomycetes</taxon>
        <taxon>Micrococcales</taxon>
        <taxon>Brevibacteriaceae</taxon>
        <taxon>Brevibacterium</taxon>
    </lineage>
</organism>
<evidence type="ECO:0000313" key="2">
    <source>
        <dbReference type="Proteomes" id="UP000196581"/>
    </source>
</evidence>
<reference evidence="2" key="1">
    <citation type="submission" date="2017-02" db="EMBL/GenBank/DDBJ databases">
        <authorList>
            <person name="Dridi B."/>
        </authorList>
    </citation>
    <scope>NUCLEOTIDE SEQUENCE [LARGE SCALE GENOMIC DNA]</scope>
    <source>
        <strain evidence="2">B Co 03.10</strain>
    </source>
</reference>
<proteinExistence type="predicted"/>
<accession>A0A1X6WWN9</accession>
<dbReference type="AlphaFoldDB" id="A0A1X6WWN9"/>
<name>A0A1X6WWN9_9MICO</name>
<protein>
    <submittedName>
        <fullName evidence="1">Uncharacterized protein</fullName>
    </submittedName>
</protein>
<dbReference type="Proteomes" id="UP000196581">
    <property type="component" value="Unassembled WGS sequence"/>
</dbReference>
<keyword evidence="2" id="KW-1185">Reference proteome</keyword>
<dbReference type="EMBL" id="FWFF01000001">
    <property type="protein sequence ID" value="SLM89910.1"/>
    <property type="molecule type" value="Genomic_DNA"/>
</dbReference>
<evidence type="ECO:0000313" key="1">
    <source>
        <dbReference type="EMBL" id="SLM89910.1"/>
    </source>
</evidence>
<sequence length="48" mass="5181">MGGKLCVLVDHRSAVLSAVTVHPMTVLVRDLRDEMHAGVHHAIAPLIN</sequence>